<sequence length="350" mass="39601">MNPTYTIVSWVLGFVSLSLAPTAQNLVPNPGFEEFKSCPATFGEISQLKHWESYHYTPDFFHACATKPQVKTPKNFFGIQKPASGKGYVGLTAFHAKAPHEVIGVKLLKPLKKGVRYEASIKVSLAEKYSKYAINKLGLLFTNEPKKAYNAHKMHVKAVGMIKETNKWVNIGGVFTPDKDYAYMMIGNFFDWEYTDRLMVHPSIEFNAAYYYIDDVYVAKQGTRLSFSSIISVETGEVYRLDNVSFDFNKATFRPFSKVELDKLVKLLKQYPAIVILITGHTDNIGTDTKNFDLSQRRAQTVANYLLTKGGVDPDRIRTEGMGETQPVMSNNTNTGRALNRRVEFRVLKK</sequence>
<dbReference type="InterPro" id="IPR036737">
    <property type="entry name" value="OmpA-like_sf"/>
</dbReference>
<evidence type="ECO:0000313" key="8">
    <source>
        <dbReference type="Proteomes" id="UP000004095"/>
    </source>
</evidence>
<evidence type="ECO:0000256" key="4">
    <source>
        <dbReference type="PROSITE-ProRule" id="PRU00473"/>
    </source>
</evidence>
<dbReference type="AlphaFoldDB" id="A1ZJ10"/>
<feature type="signal peptide" evidence="5">
    <location>
        <begin position="1"/>
        <end position="23"/>
    </location>
</feature>
<dbReference type="Gene3D" id="2.60.120.260">
    <property type="entry name" value="Galactose-binding domain-like"/>
    <property type="match status" value="1"/>
</dbReference>
<keyword evidence="5" id="KW-0732">Signal</keyword>
<evidence type="ECO:0000256" key="1">
    <source>
        <dbReference type="ARBA" id="ARBA00004442"/>
    </source>
</evidence>
<feature type="chain" id="PRO_5002642231" evidence="5">
    <location>
        <begin position="24"/>
        <end position="350"/>
    </location>
</feature>
<dbReference type="InterPro" id="IPR006665">
    <property type="entry name" value="OmpA-like"/>
</dbReference>
<dbReference type="Proteomes" id="UP000004095">
    <property type="component" value="Unassembled WGS sequence"/>
</dbReference>
<evidence type="ECO:0000313" key="7">
    <source>
        <dbReference type="EMBL" id="EAY29546.1"/>
    </source>
</evidence>
<keyword evidence="2 4" id="KW-0472">Membrane</keyword>
<organism evidence="7 8">
    <name type="scientific">Microscilla marina ATCC 23134</name>
    <dbReference type="NCBI Taxonomy" id="313606"/>
    <lineage>
        <taxon>Bacteria</taxon>
        <taxon>Pseudomonadati</taxon>
        <taxon>Bacteroidota</taxon>
        <taxon>Cytophagia</taxon>
        <taxon>Cytophagales</taxon>
        <taxon>Microscillaceae</taxon>
        <taxon>Microscilla</taxon>
    </lineage>
</organism>
<evidence type="ECO:0000259" key="6">
    <source>
        <dbReference type="PROSITE" id="PS51123"/>
    </source>
</evidence>
<keyword evidence="8" id="KW-1185">Reference proteome</keyword>
<reference evidence="7 8" key="1">
    <citation type="submission" date="2007-01" db="EMBL/GenBank/DDBJ databases">
        <authorList>
            <person name="Haygood M."/>
            <person name="Podell S."/>
            <person name="Anderson C."/>
            <person name="Hopkinson B."/>
            <person name="Roe K."/>
            <person name="Barbeau K."/>
            <person name="Gaasterland T."/>
            <person name="Ferriera S."/>
            <person name="Johnson J."/>
            <person name="Kravitz S."/>
            <person name="Beeson K."/>
            <person name="Sutton G."/>
            <person name="Rogers Y.-H."/>
            <person name="Friedman R."/>
            <person name="Frazier M."/>
            <person name="Venter J.C."/>
        </authorList>
    </citation>
    <scope>NUCLEOTIDE SEQUENCE [LARGE SCALE GENOMIC DNA]</scope>
    <source>
        <strain evidence="7 8">ATCC 23134</strain>
    </source>
</reference>
<feature type="domain" description="OmpA-like" evidence="6">
    <location>
        <begin position="233"/>
        <end position="350"/>
    </location>
</feature>
<dbReference type="eggNOG" id="COG2885">
    <property type="taxonomic scope" value="Bacteria"/>
</dbReference>
<proteinExistence type="predicted"/>
<protein>
    <submittedName>
        <fullName evidence="7">OmpA family protein</fullName>
    </submittedName>
</protein>
<evidence type="ECO:0000256" key="2">
    <source>
        <dbReference type="ARBA" id="ARBA00023136"/>
    </source>
</evidence>
<dbReference type="PRINTS" id="PR01021">
    <property type="entry name" value="OMPADOMAIN"/>
</dbReference>
<dbReference type="GO" id="GO:0009279">
    <property type="term" value="C:cell outer membrane"/>
    <property type="evidence" value="ECO:0007669"/>
    <property type="project" value="UniProtKB-SubCell"/>
</dbReference>
<comment type="caution">
    <text evidence="7">The sequence shown here is derived from an EMBL/GenBank/DDBJ whole genome shotgun (WGS) entry which is preliminary data.</text>
</comment>
<dbReference type="InterPro" id="IPR050330">
    <property type="entry name" value="Bact_OuterMem_StrucFunc"/>
</dbReference>
<dbReference type="PANTHER" id="PTHR30329">
    <property type="entry name" value="STATOR ELEMENT OF FLAGELLAR MOTOR COMPLEX"/>
    <property type="match status" value="1"/>
</dbReference>
<dbReference type="Gene3D" id="3.30.1330.60">
    <property type="entry name" value="OmpA-like domain"/>
    <property type="match status" value="1"/>
</dbReference>
<gene>
    <name evidence="7" type="ORF">M23134_00430</name>
</gene>
<dbReference type="CDD" id="cd07185">
    <property type="entry name" value="OmpA_C-like"/>
    <property type="match status" value="1"/>
</dbReference>
<accession>A1ZJ10</accession>
<dbReference type="EMBL" id="AAWS01000010">
    <property type="protein sequence ID" value="EAY29546.1"/>
    <property type="molecule type" value="Genomic_DNA"/>
</dbReference>
<dbReference type="Pfam" id="PF00691">
    <property type="entry name" value="OmpA"/>
    <property type="match status" value="1"/>
</dbReference>
<keyword evidence="3" id="KW-0998">Cell outer membrane</keyword>
<evidence type="ECO:0000256" key="5">
    <source>
        <dbReference type="SAM" id="SignalP"/>
    </source>
</evidence>
<dbReference type="PANTHER" id="PTHR30329:SF21">
    <property type="entry name" value="LIPOPROTEIN YIAD-RELATED"/>
    <property type="match status" value="1"/>
</dbReference>
<dbReference type="InterPro" id="IPR006664">
    <property type="entry name" value="OMP_bac"/>
</dbReference>
<evidence type="ECO:0000256" key="3">
    <source>
        <dbReference type="ARBA" id="ARBA00023237"/>
    </source>
</evidence>
<name>A1ZJ10_MICM2</name>
<dbReference type="RefSeq" id="WP_002695953.1">
    <property type="nucleotide sequence ID" value="NZ_AAWS01000010.1"/>
</dbReference>
<dbReference type="OrthoDB" id="868723at2"/>
<dbReference type="SUPFAM" id="SSF103088">
    <property type="entry name" value="OmpA-like"/>
    <property type="match status" value="1"/>
</dbReference>
<dbReference type="PROSITE" id="PS51123">
    <property type="entry name" value="OMPA_2"/>
    <property type="match status" value="1"/>
</dbReference>
<comment type="subcellular location">
    <subcellularLocation>
        <location evidence="1">Cell outer membrane</location>
    </subcellularLocation>
</comment>